<feature type="region of interest" description="Disordered" evidence="3">
    <location>
        <begin position="132"/>
        <end position="175"/>
    </location>
</feature>
<dbReference type="Gene3D" id="1.10.530.10">
    <property type="match status" value="1"/>
</dbReference>
<dbReference type="InterPro" id="IPR018392">
    <property type="entry name" value="LysM"/>
</dbReference>
<organism evidence="6 7">
    <name type="scientific">Mangrovactinospora gilvigrisea</name>
    <dbReference type="NCBI Taxonomy" id="1428644"/>
    <lineage>
        <taxon>Bacteria</taxon>
        <taxon>Bacillati</taxon>
        <taxon>Actinomycetota</taxon>
        <taxon>Actinomycetes</taxon>
        <taxon>Kitasatosporales</taxon>
        <taxon>Streptomycetaceae</taxon>
        <taxon>Mangrovactinospora</taxon>
    </lineage>
</organism>
<accession>A0A1J7C479</accession>
<feature type="chain" id="PRO_5009644021" description="LysM domain-containing protein" evidence="4">
    <location>
        <begin position="35"/>
        <end position="450"/>
    </location>
</feature>
<dbReference type="Gene3D" id="2.70.70.10">
    <property type="entry name" value="Glucose Permease (Domain IIA)"/>
    <property type="match status" value="1"/>
</dbReference>
<gene>
    <name evidence="6" type="ORF">BIV57_16745</name>
</gene>
<dbReference type="SUPFAM" id="SSF54106">
    <property type="entry name" value="LysM domain"/>
    <property type="match status" value="1"/>
</dbReference>
<feature type="signal peptide" evidence="4">
    <location>
        <begin position="1"/>
        <end position="34"/>
    </location>
</feature>
<dbReference type="Pfam" id="PF01551">
    <property type="entry name" value="Peptidase_M23"/>
    <property type="match status" value="1"/>
</dbReference>
<evidence type="ECO:0000256" key="2">
    <source>
        <dbReference type="ARBA" id="ARBA00022801"/>
    </source>
</evidence>
<feature type="compositionally biased region" description="Low complexity" evidence="3">
    <location>
        <begin position="158"/>
        <end position="175"/>
    </location>
</feature>
<evidence type="ECO:0000259" key="5">
    <source>
        <dbReference type="PROSITE" id="PS51782"/>
    </source>
</evidence>
<dbReference type="InterPro" id="IPR010618">
    <property type="entry name" value="RPF"/>
</dbReference>
<dbReference type="InterPro" id="IPR036779">
    <property type="entry name" value="LysM_dom_sf"/>
</dbReference>
<dbReference type="PROSITE" id="PS51782">
    <property type="entry name" value="LYSM"/>
    <property type="match status" value="1"/>
</dbReference>
<dbReference type="SMART" id="SM00257">
    <property type="entry name" value="LysM"/>
    <property type="match status" value="1"/>
</dbReference>
<dbReference type="Gene3D" id="3.10.350.10">
    <property type="entry name" value="LysM domain"/>
    <property type="match status" value="1"/>
</dbReference>
<proteinExistence type="inferred from homology"/>
<feature type="compositionally biased region" description="Basic residues" evidence="3">
    <location>
        <begin position="256"/>
        <end position="268"/>
    </location>
</feature>
<feature type="compositionally biased region" description="Low complexity" evidence="3">
    <location>
        <begin position="240"/>
        <end position="254"/>
    </location>
</feature>
<dbReference type="CDD" id="cd13925">
    <property type="entry name" value="RPF"/>
    <property type="match status" value="1"/>
</dbReference>
<comment type="similarity">
    <text evidence="1">Belongs to the transglycosylase family. Rpf subfamily.</text>
</comment>
<dbReference type="InterPro" id="IPR016047">
    <property type="entry name" value="M23ase_b-sheet_dom"/>
</dbReference>
<dbReference type="FunFam" id="2.70.70.10:FF:000013">
    <property type="entry name" value="Peptidase family M23"/>
    <property type="match status" value="1"/>
</dbReference>
<evidence type="ECO:0000313" key="7">
    <source>
        <dbReference type="Proteomes" id="UP000243342"/>
    </source>
</evidence>
<evidence type="ECO:0000256" key="1">
    <source>
        <dbReference type="ARBA" id="ARBA00010830"/>
    </source>
</evidence>
<reference evidence="6 7" key="1">
    <citation type="submission" date="2016-10" db="EMBL/GenBank/DDBJ databases">
        <title>Genome sequence of Streptomyces gilvigriseus MUSC 26.</title>
        <authorList>
            <person name="Lee L.-H."/>
            <person name="Ser H.-L."/>
        </authorList>
    </citation>
    <scope>NUCLEOTIDE SEQUENCE [LARGE SCALE GENOMIC DNA]</scope>
    <source>
        <strain evidence="6 7">MUSC 26</strain>
    </source>
</reference>
<dbReference type="SUPFAM" id="SSF51261">
    <property type="entry name" value="Duplicated hybrid motif"/>
    <property type="match status" value="1"/>
</dbReference>
<feature type="domain" description="LysM" evidence="5">
    <location>
        <begin position="180"/>
        <end position="229"/>
    </location>
</feature>
<keyword evidence="4" id="KW-0732">Signal</keyword>
<dbReference type="GO" id="GO:0004222">
    <property type="term" value="F:metalloendopeptidase activity"/>
    <property type="evidence" value="ECO:0007669"/>
    <property type="project" value="TreeGrafter"/>
</dbReference>
<dbReference type="EMBL" id="MLCF01000100">
    <property type="protein sequence ID" value="OIV36352.1"/>
    <property type="molecule type" value="Genomic_DNA"/>
</dbReference>
<dbReference type="InterPro" id="IPR011055">
    <property type="entry name" value="Dup_hybrid_motif"/>
</dbReference>
<keyword evidence="7" id="KW-1185">Reference proteome</keyword>
<feature type="compositionally biased region" description="Low complexity" evidence="3">
    <location>
        <begin position="269"/>
        <end position="313"/>
    </location>
</feature>
<keyword evidence="2" id="KW-0378">Hydrolase</keyword>
<dbReference type="CDD" id="cd12797">
    <property type="entry name" value="M23_peptidase"/>
    <property type="match status" value="1"/>
</dbReference>
<sequence>MRRTGGAARSLVRGATLTGAAAVALPLAAGTATAATHAVAAAGGEATWSRVAACESSGNWAANTGNGYFGGLQFTQSTWEAYGGLRYAARADLASREHQIAIAERVLSGQGPGAWPVCSVRAGLHAEVTVHRTATPKKAPASTAKKKTATAERATVESAPAKSAKASTHASTPATTPIKFHHTVTHGETLSAIAERYRVPGGWPRLYADNKSVVGGDPNLIIPGQRLVVDRSQIMHPGGTTAKPKAPATKAPKTPKTPKHAKPSHRTAKPTPHASASPTATSHTATKSSAHTATTSTKSTKTTKSAKTTKTTSHVSSRAVLPVTHFWISAGYRQQGPWSSGHHTGIDLAVPSGTAVHAALGGTVVRTGWDGAYGKDVLIHHPDGRYSLYGHLSSIEVHAGQHVSAGQQIALSGATGHVTGPHLHFEVRTTPSYGSDINPVTWLSHYGVRL</sequence>
<dbReference type="PANTHER" id="PTHR21666:SF270">
    <property type="entry name" value="MUREIN HYDROLASE ACTIVATOR ENVC"/>
    <property type="match status" value="1"/>
</dbReference>
<dbReference type="SUPFAM" id="SSF53955">
    <property type="entry name" value="Lysozyme-like"/>
    <property type="match status" value="1"/>
</dbReference>
<comment type="caution">
    <text evidence="6">The sequence shown here is derived from an EMBL/GenBank/DDBJ whole genome shotgun (WGS) entry which is preliminary data.</text>
</comment>
<dbReference type="CDD" id="cd00118">
    <property type="entry name" value="LysM"/>
    <property type="match status" value="1"/>
</dbReference>
<dbReference type="STRING" id="1428644.BIV57_16745"/>
<dbReference type="InterPro" id="IPR050570">
    <property type="entry name" value="Cell_wall_metabolism_enzyme"/>
</dbReference>
<dbReference type="Pfam" id="PF01476">
    <property type="entry name" value="LysM"/>
    <property type="match status" value="1"/>
</dbReference>
<dbReference type="AlphaFoldDB" id="A0A1J7C479"/>
<dbReference type="PANTHER" id="PTHR21666">
    <property type="entry name" value="PEPTIDASE-RELATED"/>
    <property type="match status" value="1"/>
</dbReference>
<dbReference type="Pfam" id="PF06737">
    <property type="entry name" value="Transglycosylas"/>
    <property type="match status" value="1"/>
</dbReference>
<evidence type="ECO:0000256" key="4">
    <source>
        <dbReference type="SAM" id="SignalP"/>
    </source>
</evidence>
<dbReference type="InterPro" id="IPR023346">
    <property type="entry name" value="Lysozyme-like_dom_sf"/>
</dbReference>
<evidence type="ECO:0000313" key="6">
    <source>
        <dbReference type="EMBL" id="OIV36352.1"/>
    </source>
</evidence>
<name>A0A1J7C479_9ACTN</name>
<evidence type="ECO:0000256" key="3">
    <source>
        <dbReference type="SAM" id="MobiDB-lite"/>
    </source>
</evidence>
<feature type="region of interest" description="Disordered" evidence="3">
    <location>
        <begin position="235"/>
        <end position="316"/>
    </location>
</feature>
<protein>
    <recommendedName>
        <fullName evidence="5">LysM domain-containing protein</fullName>
    </recommendedName>
</protein>
<dbReference type="Proteomes" id="UP000243342">
    <property type="component" value="Unassembled WGS sequence"/>
</dbReference>